<evidence type="ECO:0000256" key="6">
    <source>
        <dbReference type="RuleBase" id="RU361157"/>
    </source>
</evidence>
<name>A0A7K3M4A6_9ACTN</name>
<keyword evidence="6" id="KW-0813">Transport</keyword>
<feature type="transmembrane region" description="Helical" evidence="6">
    <location>
        <begin position="139"/>
        <end position="160"/>
    </location>
</feature>
<feature type="domain" description="ABC transmembrane type-2" evidence="7">
    <location>
        <begin position="23"/>
        <end position="251"/>
    </location>
</feature>
<evidence type="ECO:0000256" key="2">
    <source>
        <dbReference type="ARBA" id="ARBA00022692"/>
    </source>
</evidence>
<dbReference type="PIRSF" id="PIRSF006648">
    <property type="entry name" value="DrrB"/>
    <property type="match status" value="1"/>
</dbReference>
<feature type="transmembrane region" description="Helical" evidence="6">
    <location>
        <begin position="167"/>
        <end position="188"/>
    </location>
</feature>
<dbReference type="EMBL" id="WLZY01000004">
    <property type="protein sequence ID" value="NDL58060.1"/>
    <property type="molecule type" value="Genomic_DNA"/>
</dbReference>
<keyword evidence="2 6" id="KW-0812">Transmembrane</keyword>
<dbReference type="GO" id="GO:0046677">
    <property type="term" value="P:response to antibiotic"/>
    <property type="evidence" value="ECO:0007669"/>
    <property type="project" value="UniProtKB-KW"/>
</dbReference>
<proteinExistence type="inferred from homology"/>
<evidence type="ECO:0000313" key="8">
    <source>
        <dbReference type="EMBL" id="NDL58060.1"/>
    </source>
</evidence>
<reference evidence="8 9" key="1">
    <citation type="submission" date="2019-11" db="EMBL/GenBank/DDBJ databases">
        <authorList>
            <person name="Li X.-J."/>
            <person name="Feng X.-M."/>
        </authorList>
    </citation>
    <scope>NUCLEOTIDE SEQUENCE [LARGE SCALE GENOMIC DNA]</scope>
    <source>
        <strain evidence="8 9">XMNu-373</strain>
    </source>
</reference>
<dbReference type="InterPro" id="IPR000412">
    <property type="entry name" value="ABC_2_transport"/>
</dbReference>
<evidence type="ECO:0000256" key="4">
    <source>
        <dbReference type="ARBA" id="ARBA00023136"/>
    </source>
</evidence>
<evidence type="ECO:0000313" key="9">
    <source>
        <dbReference type="Proteomes" id="UP000460435"/>
    </source>
</evidence>
<feature type="transmembrane region" description="Helical" evidence="6">
    <location>
        <begin position="101"/>
        <end position="127"/>
    </location>
</feature>
<keyword evidence="3 6" id="KW-1133">Transmembrane helix</keyword>
<comment type="caution">
    <text evidence="6">Lacks conserved residue(s) required for the propagation of feature annotation.</text>
</comment>
<dbReference type="PANTHER" id="PTHR43229">
    <property type="entry name" value="NODULATION PROTEIN J"/>
    <property type="match status" value="1"/>
</dbReference>
<evidence type="ECO:0000256" key="5">
    <source>
        <dbReference type="ARBA" id="ARBA00023251"/>
    </source>
</evidence>
<keyword evidence="5" id="KW-0046">Antibiotic resistance</keyword>
<dbReference type="GO" id="GO:0140359">
    <property type="term" value="F:ABC-type transporter activity"/>
    <property type="evidence" value="ECO:0007669"/>
    <property type="project" value="InterPro"/>
</dbReference>
<dbReference type="RefSeq" id="WP_162450751.1">
    <property type="nucleotide sequence ID" value="NZ_WLZY01000004.1"/>
</dbReference>
<dbReference type="InterPro" id="IPR013525">
    <property type="entry name" value="ABC2_TM"/>
</dbReference>
<dbReference type="InterPro" id="IPR047817">
    <property type="entry name" value="ABC2_TM_bact-type"/>
</dbReference>
<evidence type="ECO:0000256" key="3">
    <source>
        <dbReference type="ARBA" id="ARBA00022989"/>
    </source>
</evidence>
<dbReference type="PANTHER" id="PTHR43229:SF2">
    <property type="entry name" value="NODULATION PROTEIN J"/>
    <property type="match status" value="1"/>
</dbReference>
<organism evidence="8 9">
    <name type="scientific">Phytoactinopolyspora mesophila</name>
    <dbReference type="NCBI Taxonomy" id="2650750"/>
    <lineage>
        <taxon>Bacteria</taxon>
        <taxon>Bacillati</taxon>
        <taxon>Actinomycetota</taxon>
        <taxon>Actinomycetes</taxon>
        <taxon>Jiangellales</taxon>
        <taxon>Jiangellaceae</taxon>
        <taxon>Phytoactinopolyspora</taxon>
    </lineage>
</organism>
<comment type="subcellular location">
    <subcellularLocation>
        <location evidence="6">Cell membrane</location>
        <topology evidence="6">Multi-pass membrane protein</topology>
    </subcellularLocation>
    <subcellularLocation>
        <location evidence="1">Membrane</location>
        <topology evidence="1">Multi-pass membrane protein</topology>
    </subcellularLocation>
</comment>
<dbReference type="PROSITE" id="PS51012">
    <property type="entry name" value="ABC_TM2"/>
    <property type="match status" value="1"/>
</dbReference>
<keyword evidence="6" id="KW-1003">Cell membrane</keyword>
<protein>
    <recommendedName>
        <fullName evidence="6">Transport permease protein</fullName>
    </recommendedName>
</protein>
<evidence type="ECO:0000259" key="7">
    <source>
        <dbReference type="PROSITE" id="PS51012"/>
    </source>
</evidence>
<dbReference type="GO" id="GO:0043190">
    <property type="term" value="C:ATP-binding cassette (ABC) transporter complex"/>
    <property type="evidence" value="ECO:0007669"/>
    <property type="project" value="InterPro"/>
</dbReference>
<comment type="caution">
    <text evidence="8">The sequence shown here is derived from an EMBL/GenBank/DDBJ whole genome shotgun (WGS) entry which is preliminary data.</text>
</comment>
<comment type="similarity">
    <text evidence="6">Belongs to the ABC-2 integral membrane protein family.</text>
</comment>
<feature type="transmembrane region" description="Helical" evidence="6">
    <location>
        <begin position="58"/>
        <end position="81"/>
    </location>
</feature>
<evidence type="ECO:0000256" key="1">
    <source>
        <dbReference type="ARBA" id="ARBA00004141"/>
    </source>
</evidence>
<sequence length="253" mass="27054">MNLLVVTGAVFNREFRAKIRTPWPLIESLADPLLLLVLFGPLVAGLGTMPGMPTDNTIQWFVPGILVLMVFMTGAFIGSGLQEERQAGSFERMLVTPANRLAFLLGRVLRVVIVVLIQAVVVVVATVPFGLEVHLNGMIVGAALLAVLAAALGIGSLAVGLMLQNAYAFWGVMTLAYTPIIITSGAMLPMNLAPDWLFAISRINPLAHVVEAQRSLFAGDLSNPAIFWGFAVALAFGALAAYAGTRSMRRIRI</sequence>
<gene>
    <name evidence="8" type="ORF">F7O44_13355</name>
</gene>
<feature type="transmembrane region" description="Helical" evidence="6">
    <location>
        <begin position="225"/>
        <end position="244"/>
    </location>
</feature>
<dbReference type="Proteomes" id="UP000460435">
    <property type="component" value="Unassembled WGS sequence"/>
</dbReference>
<dbReference type="InterPro" id="IPR051784">
    <property type="entry name" value="Nod_factor_ABC_transporter"/>
</dbReference>
<dbReference type="Pfam" id="PF01061">
    <property type="entry name" value="ABC2_membrane"/>
    <property type="match status" value="1"/>
</dbReference>
<keyword evidence="4 6" id="KW-0472">Membrane</keyword>
<keyword evidence="9" id="KW-1185">Reference proteome</keyword>
<accession>A0A7K3M4A6</accession>
<dbReference type="AlphaFoldDB" id="A0A7K3M4A6"/>